<dbReference type="EMBL" id="JANBUP010004649">
    <property type="protein sequence ID" value="KAJ2793566.1"/>
    <property type="molecule type" value="Genomic_DNA"/>
</dbReference>
<gene>
    <name evidence="1" type="ORF">H4S07_007011</name>
</gene>
<feature type="non-terminal residue" evidence="1">
    <location>
        <position position="325"/>
    </location>
</feature>
<feature type="non-terminal residue" evidence="1">
    <location>
        <position position="1"/>
    </location>
</feature>
<sequence>EERRRLETGRHDLERAKSDIEALLISERSAAVDQEEILKRTQEREVELAERLREHEGRVDDLEEQCVELGRAKAELEQRLAAVAQQMESEVGAMRDLASQHEQNNEALSSASAEAAEYRAALERIEADHSEALERIGELETFLAQSRDIEAQAAQELVHMQQELAQKDSELSARSDAEVELASRTKQAAAAVGRLEADLAEALKQRDAVAVEREGVSVQLSEALAACDALEKESGGVGLRLAAAEQTLGNAQQEKQRLTEANARLVAEIDELRRLIDEKADQGTRESEMRRMREGELSALRSELNDTTSELEDFRRAHIEAEEAL</sequence>
<proteinExistence type="predicted"/>
<keyword evidence="2" id="KW-1185">Reference proteome</keyword>
<evidence type="ECO:0000313" key="2">
    <source>
        <dbReference type="Proteomes" id="UP001140096"/>
    </source>
</evidence>
<organism evidence="1 2">
    <name type="scientific">Coemansia furcata</name>
    <dbReference type="NCBI Taxonomy" id="417177"/>
    <lineage>
        <taxon>Eukaryota</taxon>
        <taxon>Fungi</taxon>
        <taxon>Fungi incertae sedis</taxon>
        <taxon>Zoopagomycota</taxon>
        <taxon>Kickxellomycotina</taxon>
        <taxon>Kickxellomycetes</taxon>
        <taxon>Kickxellales</taxon>
        <taxon>Kickxellaceae</taxon>
        <taxon>Coemansia</taxon>
    </lineage>
</organism>
<accession>A0ACC1KRR2</accession>
<protein>
    <submittedName>
        <fullName evidence="1">Uncharacterized protein</fullName>
    </submittedName>
</protein>
<comment type="caution">
    <text evidence="1">The sequence shown here is derived from an EMBL/GenBank/DDBJ whole genome shotgun (WGS) entry which is preliminary data.</text>
</comment>
<name>A0ACC1KRR2_9FUNG</name>
<evidence type="ECO:0000313" key="1">
    <source>
        <dbReference type="EMBL" id="KAJ2793566.1"/>
    </source>
</evidence>
<reference evidence="1" key="1">
    <citation type="submission" date="2022-07" db="EMBL/GenBank/DDBJ databases">
        <title>Phylogenomic reconstructions and comparative analyses of Kickxellomycotina fungi.</title>
        <authorList>
            <person name="Reynolds N.K."/>
            <person name="Stajich J.E."/>
            <person name="Barry K."/>
            <person name="Grigoriev I.V."/>
            <person name="Crous P."/>
            <person name="Smith M.E."/>
        </authorList>
    </citation>
    <scope>NUCLEOTIDE SEQUENCE</scope>
    <source>
        <strain evidence="1">CBS 102833</strain>
    </source>
</reference>
<dbReference type="Proteomes" id="UP001140096">
    <property type="component" value="Unassembled WGS sequence"/>
</dbReference>